<comment type="caution">
    <text evidence="1">The sequence shown here is derived from an EMBL/GenBank/DDBJ whole genome shotgun (WGS) entry which is preliminary data.</text>
</comment>
<organism evidence="1 2">
    <name type="scientific">Holothuria leucospilota</name>
    <name type="common">Black long sea cucumber</name>
    <name type="synonym">Mertensiothuria leucospilota</name>
    <dbReference type="NCBI Taxonomy" id="206669"/>
    <lineage>
        <taxon>Eukaryota</taxon>
        <taxon>Metazoa</taxon>
        <taxon>Echinodermata</taxon>
        <taxon>Eleutherozoa</taxon>
        <taxon>Echinozoa</taxon>
        <taxon>Holothuroidea</taxon>
        <taxon>Aspidochirotacea</taxon>
        <taxon>Aspidochirotida</taxon>
        <taxon>Holothuriidae</taxon>
        <taxon>Holothuria</taxon>
    </lineage>
</organism>
<dbReference type="AlphaFoldDB" id="A0A9Q0YAR6"/>
<sequence>MTKHVNNLVSSCNYYLRNLFRIGRYLDKETRHSVAVLFSFHALTTAMPFCMVRNQMTLIAFNPCKIVVLNLFSRQLDYPYKKSQIFPT</sequence>
<evidence type="ECO:0000313" key="2">
    <source>
        <dbReference type="Proteomes" id="UP001152320"/>
    </source>
</evidence>
<protein>
    <submittedName>
        <fullName evidence="1">Uncharacterized protein</fullName>
    </submittedName>
</protein>
<dbReference type="Proteomes" id="UP001152320">
    <property type="component" value="Unassembled WGS sequence"/>
</dbReference>
<proteinExistence type="predicted"/>
<name>A0A9Q0YAR6_HOLLE</name>
<keyword evidence="2" id="KW-1185">Reference proteome</keyword>
<dbReference type="EMBL" id="JAIZAY010000032">
    <property type="protein sequence ID" value="KAJ8019342.1"/>
    <property type="molecule type" value="Genomic_DNA"/>
</dbReference>
<evidence type="ECO:0000313" key="1">
    <source>
        <dbReference type="EMBL" id="KAJ8019342.1"/>
    </source>
</evidence>
<reference evidence="1" key="1">
    <citation type="submission" date="2021-10" db="EMBL/GenBank/DDBJ databases">
        <title>Tropical sea cucumber genome reveals ecological adaptation and Cuvierian tubules defense mechanism.</title>
        <authorList>
            <person name="Chen T."/>
        </authorList>
    </citation>
    <scope>NUCLEOTIDE SEQUENCE</scope>
    <source>
        <strain evidence="1">Nanhai2018</strain>
        <tissue evidence="1">Muscle</tissue>
    </source>
</reference>
<gene>
    <name evidence="1" type="ORF">HOLleu_42102</name>
</gene>
<accession>A0A9Q0YAR6</accession>